<evidence type="ECO:0000313" key="8">
    <source>
        <dbReference type="Proteomes" id="UP000886878"/>
    </source>
</evidence>
<dbReference type="InterPro" id="IPR010377">
    <property type="entry name" value="YabA"/>
</dbReference>
<evidence type="ECO:0000256" key="4">
    <source>
        <dbReference type="ARBA" id="ARBA00022833"/>
    </source>
</evidence>
<dbReference type="EMBL" id="DXGK01000041">
    <property type="protein sequence ID" value="HIW70193.1"/>
    <property type="molecule type" value="Genomic_DNA"/>
</dbReference>
<keyword evidence="6" id="KW-0175">Coiled coil</keyword>
<comment type="caution">
    <text evidence="7">The sequence shown here is derived from an EMBL/GenBank/DDBJ whole genome shotgun (WGS) entry which is preliminary data.</text>
</comment>
<dbReference type="Pfam" id="PF06156">
    <property type="entry name" value="YabA"/>
    <property type="match status" value="1"/>
</dbReference>
<dbReference type="PIRSF" id="PIRSF021439">
    <property type="entry name" value="DUF972"/>
    <property type="match status" value="1"/>
</dbReference>
<dbReference type="AlphaFoldDB" id="A0A9D1QP75"/>
<dbReference type="GO" id="GO:0046872">
    <property type="term" value="F:metal ion binding"/>
    <property type="evidence" value="ECO:0007669"/>
    <property type="project" value="UniProtKB-KW"/>
</dbReference>
<feature type="coiled-coil region" evidence="6">
    <location>
        <begin position="10"/>
        <end position="44"/>
    </location>
</feature>
<keyword evidence="3" id="KW-0479">Metal-binding</keyword>
<dbReference type="GO" id="GO:0006260">
    <property type="term" value="P:DNA replication"/>
    <property type="evidence" value="ECO:0007669"/>
    <property type="project" value="UniProtKB-KW"/>
</dbReference>
<dbReference type="GO" id="GO:0008156">
    <property type="term" value="P:negative regulation of DNA replication"/>
    <property type="evidence" value="ECO:0007669"/>
    <property type="project" value="UniProtKB-KW"/>
</dbReference>
<evidence type="ECO:0000256" key="6">
    <source>
        <dbReference type="SAM" id="Coils"/>
    </source>
</evidence>
<accession>A0A9D1QP75</accession>
<sequence>MNKREIYDHFAELEKQTQALVDSMEVLQNQINAVLEENAELSIENDHLHQVLKEERGRQKDGSSHLTPSRQNLQKLYKQGFHVCNEYYGKRLEDNESCTFCLETIFRDRAQDRPAGK</sequence>
<organism evidence="7 8">
    <name type="scientific">Candidatus Limosilactobacillus merdipullorum</name>
    <dbReference type="NCBI Taxonomy" id="2838653"/>
    <lineage>
        <taxon>Bacteria</taxon>
        <taxon>Bacillati</taxon>
        <taxon>Bacillota</taxon>
        <taxon>Bacilli</taxon>
        <taxon>Lactobacillales</taxon>
        <taxon>Lactobacillaceae</taxon>
        <taxon>Limosilactobacillus</taxon>
    </lineage>
</organism>
<evidence type="ECO:0000313" key="7">
    <source>
        <dbReference type="EMBL" id="HIW70193.1"/>
    </source>
</evidence>
<reference evidence="7" key="1">
    <citation type="journal article" date="2021" name="PeerJ">
        <title>Extensive microbial diversity within the chicken gut microbiome revealed by metagenomics and culture.</title>
        <authorList>
            <person name="Gilroy R."/>
            <person name="Ravi A."/>
            <person name="Getino M."/>
            <person name="Pursley I."/>
            <person name="Horton D.L."/>
            <person name="Alikhan N.F."/>
            <person name="Baker D."/>
            <person name="Gharbi K."/>
            <person name="Hall N."/>
            <person name="Watson M."/>
            <person name="Adriaenssens E.M."/>
            <person name="Foster-Nyarko E."/>
            <person name="Jarju S."/>
            <person name="Secka A."/>
            <person name="Antonio M."/>
            <person name="Oren A."/>
            <person name="Chaudhuri R.R."/>
            <person name="La Ragione R."/>
            <person name="Hildebrand F."/>
            <person name="Pallen M.J."/>
        </authorList>
    </citation>
    <scope>NUCLEOTIDE SEQUENCE</scope>
    <source>
        <strain evidence="7">ChiHejej3B27-2180</strain>
    </source>
</reference>
<reference evidence="7" key="2">
    <citation type="submission" date="2021-04" db="EMBL/GenBank/DDBJ databases">
        <authorList>
            <person name="Gilroy R."/>
        </authorList>
    </citation>
    <scope>NUCLEOTIDE SEQUENCE</scope>
    <source>
        <strain evidence="7">ChiHejej3B27-2180</strain>
    </source>
</reference>
<keyword evidence="4" id="KW-0862">Zinc</keyword>
<keyword evidence="1" id="KW-0963">Cytoplasm</keyword>
<keyword evidence="2" id="KW-0235">DNA replication</keyword>
<keyword evidence="5" id="KW-0236">DNA replication inhibitor</keyword>
<proteinExistence type="predicted"/>
<evidence type="ECO:0000256" key="1">
    <source>
        <dbReference type="ARBA" id="ARBA00022490"/>
    </source>
</evidence>
<gene>
    <name evidence="7" type="ORF">H9876_02255</name>
</gene>
<evidence type="ECO:0000256" key="5">
    <source>
        <dbReference type="ARBA" id="ARBA00022880"/>
    </source>
</evidence>
<name>A0A9D1QP75_9LACO</name>
<protein>
    <submittedName>
        <fullName evidence="7">DNA replication initiation control protein YabA</fullName>
    </submittedName>
</protein>
<evidence type="ECO:0000256" key="2">
    <source>
        <dbReference type="ARBA" id="ARBA00022705"/>
    </source>
</evidence>
<evidence type="ECO:0000256" key="3">
    <source>
        <dbReference type="ARBA" id="ARBA00022723"/>
    </source>
</evidence>
<dbReference type="Proteomes" id="UP000886878">
    <property type="component" value="Unassembled WGS sequence"/>
</dbReference>